<evidence type="ECO:0000256" key="1">
    <source>
        <dbReference type="SAM" id="Phobius"/>
    </source>
</evidence>
<evidence type="ECO:0000256" key="2">
    <source>
        <dbReference type="SAM" id="SignalP"/>
    </source>
</evidence>
<keyword evidence="1" id="KW-0812">Transmembrane</keyword>
<proteinExistence type="predicted"/>
<dbReference type="Pfam" id="PF09851">
    <property type="entry name" value="SHOCT"/>
    <property type="match status" value="1"/>
</dbReference>
<reference evidence="4 5" key="1">
    <citation type="submission" date="2022-10" db="EMBL/GenBank/DDBJ databases">
        <title>Defluviimonas sp. nov., isolated from ocean surface water.</title>
        <authorList>
            <person name="He W."/>
            <person name="Wang L."/>
            <person name="Zhang D.-F."/>
        </authorList>
    </citation>
    <scope>NUCLEOTIDE SEQUENCE [LARGE SCALE GENOMIC DNA]</scope>
    <source>
        <strain evidence="4 5">WL0075</strain>
    </source>
</reference>
<organism evidence="4 5">
    <name type="scientific">Albidovulum sediminicola</name>
    <dbReference type="NCBI Taxonomy" id="2984331"/>
    <lineage>
        <taxon>Bacteria</taxon>
        <taxon>Pseudomonadati</taxon>
        <taxon>Pseudomonadota</taxon>
        <taxon>Alphaproteobacteria</taxon>
        <taxon>Rhodobacterales</taxon>
        <taxon>Paracoccaceae</taxon>
        <taxon>Albidovulum</taxon>
    </lineage>
</organism>
<protein>
    <submittedName>
        <fullName evidence="4">SHOCT domain-containing protein</fullName>
    </submittedName>
</protein>
<dbReference type="Proteomes" id="UP001652503">
    <property type="component" value="Unassembled WGS sequence"/>
</dbReference>
<feature type="chain" id="PRO_5047018910" evidence="2">
    <location>
        <begin position="30"/>
        <end position="118"/>
    </location>
</feature>
<feature type="signal peptide" evidence="2">
    <location>
        <begin position="1"/>
        <end position="29"/>
    </location>
</feature>
<keyword evidence="1" id="KW-0472">Membrane</keyword>
<name>A0ABT2Z6D2_9RHOB</name>
<dbReference type="InterPro" id="IPR018649">
    <property type="entry name" value="SHOCT"/>
</dbReference>
<dbReference type="EMBL" id="JAOWLA010000020">
    <property type="protein sequence ID" value="MCV2866557.1"/>
    <property type="molecule type" value="Genomic_DNA"/>
</dbReference>
<evidence type="ECO:0000313" key="5">
    <source>
        <dbReference type="Proteomes" id="UP001652503"/>
    </source>
</evidence>
<evidence type="ECO:0000259" key="3">
    <source>
        <dbReference type="Pfam" id="PF09851"/>
    </source>
</evidence>
<keyword evidence="1" id="KW-1133">Transmembrane helix</keyword>
<feature type="domain" description="SHOCT" evidence="3">
    <location>
        <begin position="92"/>
        <end position="116"/>
    </location>
</feature>
<keyword evidence="2" id="KW-0732">Signal</keyword>
<keyword evidence="5" id="KW-1185">Reference proteome</keyword>
<sequence>MTSRSRSSLPVKAATISAAALMTPQIAFADPSDGQFYGHYGMMNWGGWVFGPIMMVIFFALLVGAVVLIARLLGAGQFHVTGAHHPGGDRSLAILRERFAKGEMTAEEFAAARKTLED</sequence>
<gene>
    <name evidence="4" type="ORF">OE647_17725</name>
</gene>
<comment type="caution">
    <text evidence="4">The sequence shown here is derived from an EMBL/GenBank/DDBJ whole genome shotgun (WGS) entry which is preliminary data.</text>
</comment>
<dbReference type="RefSeq" id="WP_263723092.1">
    <property type="nucleotide sequence ID" value="NZ_JAOWLA010000020.1"/>
</dbReference>
<evidence type="ECO:0000313" key="4">
    <source>
        <dbReference type="EMBL" id="MCV2866557.1"/>
    </source>
</evidence>
<feature type="transmembrane region" description="Helical" evidence="1">
    <location>
        <begin position="45"/>
        <end position="70"/>
    </location>
</feature>
<accession>A0ABT2Z6D2</accession>